<dbReference type="InterPro" id="IPR003591">
    <property type="entry name" value="Leu-rich_rpt_typical-subtyp"/>
</dbReference>
<dbReference type="Gene3D" id="3.80.10.10">
    <property type="entry name" value="Ribonuclease Inhibitor"/>
    <property type="match status" value="1"/>
</dbReference>
<feature type="non-terminal residue" evidence="3">
    <location>
        <position position="262"/>
    </location>
</feature>
<sequence length="262" mass="30891">MEIEKEFIINKFLSLKLEKGKTVIYIAGERFYHCKFLLIEIPEKQLRSFNSIDEASESLNSSLEPTKDRVFTYNIPPETEFWGHCSNIQAWYENGYDTRLLHSNLSFPLLEELTEAGDPQAKKVFKEEIAERYNNGIESVRKYLKDSNYLRRLTIEEFHSYIDADEYEIVCKLKKIQPHIDRLIYQYKKGKITHLMLSGYKLKKVPSEIRNLTSLEYLEMNSNKIEILPNWIKEFKSLKKLSVYGNQLKSLPETIGELKSLE</sequence>
<protein>
    <recommendedName>
        <fullName evidence="4">Leucine-rich repeat domain-containing protein</fullName>
    </recommendedName>
</protein>
<organism evidence="3">
    <name type="scientific">marine sediment metagenome</name>
    <dbReference type="NCBI Taxonomy" id="412755"/>
    <lineage>
        <taxon>unclassified sequences</taxon>
        <taxon>metagenomes</taxon>
        <taxon>ecological metagenomes</taxon>
    </lineage>
</organism>
<keyword evidence="1" id="KW-0433">Leucine-rich repeat</keyword>
<dbReference type="InterPro" id="IPR032675">
    <property type="entry name" value="LRR_dom_sf"/>
</dbReference>
<dbReference type="GO" id="GO:0005737">
    <property type="term" value="C:cytoplasm"/>
    <property type="evidence" value="ECO:0007669"/>
    <property type="project" value="TreeGrafter"/>
</dbReference>
<comment type="caution">
    <text evidence="3">The sequence shown here is derived from an EMBL/GenBank/DDBJ whole genome shotgun (WGS) entry which is preliminary data.</text>
</comment>
<dbReference type="PANTHER" id="PTHR48051">
    <property type="match status" value="1"/>
</dbReference>
<reference evidence="3" key="1">
    <citation type="journal article" date="2015" name="Nature">
        <title>Complex archaea that bridge the gap between prokaryotes and eukaryotes.</title>
        <authorList>
            <person name="Spang A."/>
            <person name="Saw J.H."/>
            <person name="Jorgensen S.L."/>
            <person name="Zaremba-Niedzwiedzka K."/>
            <person name="Martijn J."/>
            <person name="Lind A.E."/>
            <person name="van Eijk R."/>
            <person name="Schleper C."/>
            <person name="Guy L."/>
            <person name="Ettema T.J."/>
        </authorList>
    </citation>
    <scope>NUCLEOTIDE SEQUENCE</scope>
</reference>
<dbReference type="InterPro" id="IPR050216">
    <property type="entry name" value="LRR_domain-containing"/>
</dbReference>
<proteinExistence type="predicted"/>
<dbReference type="InterPro" id="IPR001611">
    <property type="entry name" value="Leu-rich_rpt"/>
</dbReference>
<evidence type="ECO:0000313" key="3">
    <source>
        <dbReference type="EMBL" id="KKL59504.1"/>
    </source>
</evidence>
<keyword evidence="2" id="KW-0677">Repeat</keyword>
<name>A0A0F9DCX6_9ZZZZ</name>
<evidence type="ECO:0008006" key="4">
    <source>
        <dbReference type="Google" id="ProtNLM"/>
    </source>
</evidence>
<dbReference type="AlphaFoldDB" id="A0A0F9DCX6"/>
<dbReference type="SUPFAM" id="SSF52058">
    <property type="entry name" value="L domain-like"/>
    <property type="match status" value="1"/>
</dbReference>
<dbReference type="SMART" id="SM00369">
    <property type="entry name" value="LRR_TYP"/>
    <property type="match status" value="2"/>
</dbReference>
<evidence type="ECO:0000256" key="1">
    <source>
        <dbReference type="ARBA" id="ARBA00022614"/>
    </source>
</evidence>
<evidence type="ECO:0000256" key="2">
    <source>
        <dbReference type="ARBA" id="ARBA00022737"/>
    </source>
</evidence>
<gene>
    <name evidence="3" type="ORF">LCGC14_2214680</name>
</gene>
<dbReference type="EMBL" id="LAZR01029462">
    <property type="protein sequence ID" value="KKL59504.1"/>
    <property type="molecule type" value="Genomic_DNA"/>
</dbReference>
<dbReference type="PANTHER" id="PTHR48051:SF54">
    <property type="entry name" value="LEUCINE-RICH REPEAT-CONTAINING PROTEIN"/>
    <property type="match status" value="1"/>
</dbReference>
<dbReference type="Pfam" id="PF13855">
    <property type="entry name" value="LRR_8"/>
    <property type="match status" value="1"/>
</dbReference>
<accession>A0A0F9DCX6</accession>